<evidence type="ECO:0008006" key="8">
    <source>
        <dbReference type="Google" id="ProtNLM"/>
    </source>
</evidence>
<dbReference type="GO" id="GO:0006508">
    <property type="term" value="P:proteolysis"/>
    <property type="evidence" value="ECO:0007669"/>
    <property type="project" value="InterPro"/>
</dbReference>
<dbReference type="Proteomes" id="UP001152622">
    <property type="component" value="Chromosome 4"/>
</dbReference>
<dbReference type="PANTHER" id="PTHR37984:SF5">
    <property type="entry name" value="PROTEIN NYNRIN-LIKE"/>
    <property type="match status" value="1"/>
</dbReference>
<gene>
    <name evidence="6" type="ORF">SKAU_G00131920</name>
</gene>
<sequence length="306" mass="33060">MSHATAQLQHQSHGSPRRRETRQGRRSEENAALGTNPPQPGRLGNASGLYLHCRLDGQACRALVDTGATISLVQPGVLHNTGGPQLSGAWTPTTPLTSVTGAKMAMRGKKEVKVTPSNPARRARHLATTARPASKLLQLATAPKPPSLTAVPQTDHSLAHHHQPATQQLPAQPKPALPAETTAAVHALWQRSSSGLDHQQRQQLKSLLDGNADLFAVRDEDCTQTELVQHTINTDTAQPIRLRPHRMSPAKQLAADEKVKEMAAAGVIEPSDSPWAAPAVLVQKKSGEWRFCVHYRRLNSATTKDS</sequence>
<dbReference type="SUPFAM" id="SSF50630">
    <property type="entry name" value="Acid proteases"/>
    <property type="match status" value="1"/>
</dbReference>
<evidence type="ECO:0000256" key="3">
    <source>
        <dbReference type="ARBA" id="ARBA00022722"/>
    </source>
</evidence>
<protein>
    <recommendedName>
        <fullName evidence="8">Peptidase A2 domain-containing protein</fullName>
    </recommendedName>
</protein>
<evidence type="ECO:0000256" key="5">
    <source>
        <dbReference type="SAM" id="MobiDB-lite"/>
    </source>
</evidence>
<feature type="compositionally biased region" description="Basic and acidic residues" evidence="5">
    <location>
        <begin position="17"/>
        <end position="29"/>
    </location>
</feature>
<evidence type="ECO:0000256" key="4">
    <source>
        <dbReference type="ARBA" id="ARBA00022759"/>
    </source>
</evidence>
<dbReference type="GO" id="GO:0016779">
    <property type="term" value="F:nucleotidyltransferase activity"/>
    <property type="evidence" value="ECO:0007669"/>
    <property type="project" value="UniProtKB-KW"/>
</dbReference>
<keyword evidence="1" id="KW-0808">Transferase</keyword>
<accession>A0A9Q1FQJ9</accession>
<name>A0A9Q1FQJ9_SYNKA</name>
<evidence type="ECO:0000313" key="7">
    <source>
        <dbReference type="Proteomes" id="UP001152622"/>
    </source>
</evidence>
<dbReference type="Gene3D" id="3.10.10.10">
    <property type="entry name" value="HIV Type 1 Reverse Transcriptase, subunit A, domain 1"/>
    <property type="match status" value="1"/>
</dbReference>
<feature type="compositionally biased region" description="Polar residues" evidence="5">
    <location>
        <begin position="1"/>
        <end position="14"/>
    </location>
</feature>
<keyword evidence="4" id="KW-0378">Hydrolase</keyword>
<feature type="region of interest" description="Disordered" evidence="5">
    <location>
        <begin position="1"/>
        <end position="43"/>
    </location>
</feature>
<keyword evidence="4" id="KW-0255">Endonuclease</keyword>
<proteinExistence type="predicted"/>
<dbReference type="GO" id="GO:0004190">
    <property type="term" value="F:aspartic-type endopeptidase activity"/>
    <property type="evidence" value="ECO:0007669"/>
    <property type="project" value="InterPro"/>
</dbReference>
<keyword evidence="3" id="KW-0540">Nuclease</keyword>
<dbReference type="EMBL" id="JAINUF010000004">
    <property type="protein sequence ID" value="KAJ8364361.1"/>
    <property type="molecule type" value="Genomic_DNA"/>
</dbReference>
<keyword evidence="2" id="KW-0548">Nucleotidyltransferase</keyword>
<feature type="region of interest" description="Disordered" evidence="5">
    <location>
        <begin position="144"/>
        <end position="173"/>
    </location>
</feature>
<dbReference type="OrthoDB" id="8962596at2759"/>
<dbReference type="GO" id="GO:0004519">
    <property type="term" value="F:endonuclease activity"/>
    <property type="evidence" value="ECO:0007669"/>
    <property type="project" value="UniProtKB-KW"/>
</dbReference>
<dbReference type="PROSITE" id="PS00141">
    <property type="entry name" value="ASP_PROTEASE"/>
    <property type="match status" value="1"/>
</dbReference>
<dbReference type="InterPro" id="IPR043502">
    <property type="entry name" value="DNA/RNA_pol_sf"/>
</dbReference>
<evidence type="ECO:0000313" key="6">
    <source>
        <dbReference type="EMBL" id="KAJ8364361.1"/>
    </source>
</evidence>
<organism evidence="6 7">
    <name type="scientific">Synaphobranchus kaupii</name>
    <name type="common">Kaup's arrowtooth eel</name>
    <dbReference type="NCBI Taxonomy" id="118154"/>
    <lineage>
        <taxon>Eukaryota</taxon>
        <taxon>Metazoa</taxon>
        <taxon>Chordata</taxon>
        <taxon>Craniata</taxon>
        <taxon>Vertebrata</taxon>
        <taxon>Euteleostomi</taxon>
        <taxon>Actinopterygii</taxon>
        <taxon>Neopterygii</taxon>
        <taxon>Teleostei</taxon>
        <taxon>Anguilliformes</taxon>
        <taxon>Synaphobranchidae</taxon>
        <taxon>Synaphobranchus</taxon>
    </lineage>
</organism>
<dbReference type="PANTHER" id="PTHR37984">
    <property type="entry name" value="PROTEIN CBG26694"/>
    <property type="match status" value="1"/>
</dbReference>
<dbReference type="InterPro" id="IPR021109">
    <property type="entry name" value="Peptidase_aspartic_dom_sf"/>
</dbReference>
<dbReference type="InterPro" id="IPR001969">
    <property type="entry name" value="Aspartic_peptidase_AS"/>
</dbReference>
<dbReference type="SUPFAM" id="SSF56672">
    <property type="entry name" value="DNA/RNA polymerases"/>
    <property type="match status" value="1"/>
</dbReference>
<keyword evidence="7" id="KW-1185">Reference proteome</keyword>
<dbReference type="Gene3D" id="2.40.70.10">
    <property type="entry name" value="Acid Proteases"/>
    <property type="match status" value="1"/>
</dbReference>
<reference evidence="6" key="1">
    <citation type="journal article" date="2023" name="Science">
        <title>Genome structures resolve the early diversification of teleost fishes.</title>
        <authorList>
            <person name="Parey E."/>
            <person name="Louis A."/>
            <person name="Montfort J."/>
            <person name="Bouchez O."/>
            <person name="Roques C."/>
            <person name="Iampietro C."/>
            <person name="Lluch J."/>
            <person name="Castinel A."/>
            <person name="Donnadieu C."/>
            <person name="Desvignes T."/>
            <person name="Floi Bucao C."/>
            <person name="Jouanno E."/>
            <person name="Wen M."/>
            <person name="Mejri S."/>
            <person name="Dirks R."/>
            <person name="Jansen H."/>
            <person name="Henkel C."/>
            <person name="Chen W.J."/>
            <person name="Zahm M."/>
            <person name="Cabau C."/>
            <person name="Klopp C."/>
            <person name="Thompson A.W."/>
            <person name="Robinson-Rechavi M."/>
            <person name="Braasch I."/>
            <person name="Lecointre G."/>
            <person name="Bobe J."/>
            <person name="Postlethwait J.H."/>
            <person name="Berthelot C."/>
            <person name="Roest Crollius H."/>
            <person name="Guiguen Y."/>
        </authorList>
    </citation>
    <scope>NUCLEOTIDE SEQUENCE</scope>
    <source>
        <strain evidence="6">WJC10195</strain>
    </source>
</reference>
<evidence type="ECO:0000256" key="1">
    <source>
        <dbReference type="ARBA" id="ARBA00022679"/>
    </source>
</evidence>
<dbReference type="AlphaFoldDB" id="A0A9Q1FQJ9"/>
<evidence type="ECO:0000256" key="2">
    <source>
        <dbReference type="ARBA" id="ARBA00022695"/>
    </source>
</evidence>
<dbReference type="InterPro" id="IPR050951">
    <property type="entry name" value="Retrovirus_Pol_polyprotein"/>
</dbReference>
<comment type="caution">
    <text evidence="6">The sequence shown here is derived from an EMBL/GenBank/DDBJ whole genome shotgun (WGS) entry which is preliminary data.</text>
</comment>